<keyword evidence="2" id="KW-1185">Reference proteome</keyword>
<dbReference type="EMBL" id="JACSDY010000011">
    <property type="protein sequence ID" value="KAF7416010.1"/>
    <property type="molecule type" value="Genomic_DNA"/>
</dbReference>
<proteinExistence type="predicted"/>
<sequence>MAPNLPSYCSDTAVKNIGVQSATTALQRQQVRHARAERDLSKDLQNVPLSGVVWEAHRAQRVLSNDPWNDPLGGVIWQIIELECFKKCRPITDPNGLTQPGKI</sequence>
<reference evidence="1" key="1">
    <citation type="journal article" date="2020" name="G3 (Bethesda)">
        <title>High-Quality Assemblies for Three Invasive Social Wasps from the &lt;i&gt;Vespula&lt;/i&gt; Genus.</title>
        <authorList>
            <person name="Harrop T.W.R."/>
            <person name="Guhlin J."/>
            <person name="McLaughlin G.M."/>
            <person name="Permina E."/>
            <person name="Stockwell P."/>
            <person name="Gilligan J."/>
            <person name="Le Lec M.F."/>
            <person name="Gruber M.A.M."/>
            <person name="Quinn O."/>
            <person name="Lovegrove M."/>
            <person name="Duncan E.J."/>
            <person name="Remnant E.J."/>
            <person name="Van Eeckhoven J."/>
            <person name="Graham B."/>
            <person name="Knapp R.A."/>
            <person name="Langford K.W."/>
            <person name="Kronenberg Z."/>
            <person name="Press M.O."/>
            <person name="Eacker S.M."/>
            <person name="Wilson-Rankin E.E."/>
            <person name="Purcell J."/>
            <person name="Lester P.J."/>
            <person name="Dearden P.K."/>
        </authorList>
    </citation>
    <scope>NUCLEOTIDE SEQUENCE</scope>
    <source>
        <strain evidence="1">Volc-1</strain>
    </source>
</reference>
<comment type="caution">
    <text evidence="1">The sequence shown here is derived from an EMBL/GenBank/DDBJ whole genome shotgun (WGS) entry which is preliminary data.</text>
</comment>
<protein>
    <submittedName>
        <fullName evidence="1">Uncharacterized protein</fullName>
    </submittedName>
</protein>
<dbReference type="Proteomes" id="UP000600918">
    <property type="component" value="Unassembled WGS sequence"/>
</dbReference>
<evidence type="ECO:0000313" key="2">
    <source>
        <dbReference type="Proteomes" id="UP000600918"/>
    </source>
</evidence>
<gene>
    <name evidence="1" type="ORF">H0235_012602</name>
</gene>
<name>A0A834U4B8_VESPE</name>
<accession>A0A834U4B8</accession>
<organism evidence="1 2">
    <name type="scientific">Vespula pensylvanica</name>
    <name type="common">Western yellow jacket</name>
    <name type="synonym">Wasp</name>
    <dbReference type="NCBI Taxonomy" id="30213"/>
    <lineage>
        <taxon>Eukaryota</taxon>
        <taxon>Metazoa</taxon>
        <taxon>Ecdysozoa</taxon>
        <taxon>Arthropoda</taxon>
        <taxon>Hexapoda</taxon>
        <taxon>Insecta</taxon>
        <taxon>Pterygota</taxon>
        <taxon>Neoptera</taxon>
        <taxon>Endopterygota</taxon>
        <taxon>Hymenoptera</taxon>
        <taxon>Apocrita</taxon>
        <taxon>Aculeata</taxon>
        <taxon>Vespoidea</taxon>
        <taxon>Vespidae</taxon>
        <taxon>Vespinae</taxon>
        <taxon>Vespula</taxon>
    </lineage>
</organism>
<dbReference type="AlphaFoldDB" id="A0A834U4B8"/>
<evidence type="ECO:0000313" key="1">
    <source>
        <dbReference type="EMBL" id="KAF7416010.1"/>
    </source>
</evidence>